<proteinExistence type="predicted"/>
<feature type="compositionally biased region" description="Low complexity" evidence="1">
    <location>
        <begin position="344"/>
        <end position="358"/>
    </location>
</feature>
<name>A0A9X2JL32_9BACT</name>
<accession>A0A9X2JL32</accession>
<evidence type="ECO:0000313" key="3">
    <source>
        <dbReference type="Proteomes" id="UP001155241"/>
    </source>
</evidence>
<sequence>MSIIPFSAENQTGTREVQRGQKSVLKSLPDEPLESVSIKELREASFNIQQLPFLMNGARERLCHLLDCIDPSTKSFWREKGEGLELISNEWNRINEEIKTRSKLPRIIERLFEEVLADRNDIGIIFPGGYENALALILPREESDEGVLVAATKARHRAGDKLQYGMDYSLLEHGIASIGPIQVHRHTEEGLVLEASSVGEVPLVSKPPKLQADAGKQLSDTGDGLRISPGYLTNSGVDSASPGFFVYPTAHEAIYMAARHFTSHLDLDEKVTSRALGHPKIRARLITILTNWFDDLETCARMLPGELATATSWLEARQRLNAKNMDGQRSDELDSRLTDLVSAASASSSHSTSRSSQAPQLSMFSRTRRHRYS</sequence>
<dbReference type="Proteomes" id="UP001155241">
    <property type="component" value="Unassembled WGS sequence"/>
</dbReference>
<feature type="region of interest" description="Disordered" evidence="1">
    <location>
        <begin position="1"/>
        <end position="23"/>
    </location>
</feature>
<evidence type="ECO:0000256" key="1">
    <source>
        <dbReference type="SAM" id="MobiDB-lite"/>
    </source>
</evidence>
<protein>
    <submittedName>
        <fullName evidence="2">Uncharacterized protein</fullName>
    </submittedName>
</protein>
<keyword evidence="3" id="KW-1185">Reference proteome</keyword>
<organism evidence="2 3">
    <name type="scientific">Aeoliella straminimaris</name>
    <dbReference type="NCBI Taxonomy" id="2954799"/>
    <lineage>
        <taxon>Bacteria</taxon>
        <taxon>Pseudomonadati</taxon>
        <taxon>Planctomycetota</taxon>
        <taxon>Planctomycetia</taxon>
        <taxon>Pirellulales</taxon>
        <taxon>Lacipirellulaceae</taxon>
        <taxon>Aeoliella</taxon>
    </lineage>
</organism>
<feature type="region of interest" description="Disordered" evidence="1">
    <location>
        <begin position="344"/>
        <end position="373"/>
    </location>
</feature>
<evidence type="ECO:0000313" key="2">
    <source>
        <dbReference type="EMBL" id="MCO6047954.1"/>
    </source>
</evidence>
<dbReference type="RefSeq" id="WP_252856061.1">
    <property type="nucleotide sequence ID" value="NZ_JAMXLR010000092.1"/>
</dbReference>
<reference evidence="2" key="1">
    <citation type="submission" date="2022-06" db="EMBL/GenBank/DDBJ databases">
        <title>Aeoliella straminimaris, a novel planctomycete from sediments.</title>
        <authorList>
            <person name="Vitorino I.R."/>
            <person name="Lage O.M."/>
        </authorList>
    </citation>
    <scope>NUCLEOTIDE SEQUENCE</scope>
    <source>
        <strain evidence="2">ICT_H6.2</strain>
    </source>
</reference>
<dbReference type="EMBL" id="JAMXLR010000092">
    <property type="protein sequence ID" value="MCO6047954.1"/>
    <property type="molecule type" value="Genomic_DNA"/>
</dbReference>
<comment type="caution">
    <text evidence="2">The sequence shown here is derived from an EMBL/GenBank/DDBJ whole genome shotgun (WGS) entry which is preliminary data.</text>
</comment>
<dbReference type="AlphaFoldDB" id="A0A9X2JL32"/>
<gene>
    <name evidence="2" type="ORF">NG895_28965</name>
</gene>